<dbReference type="Proteomes" id="UP000887569">
    <property type="component" value="Unplaced"/>
</dbReference>
<sequence length="451" mass="50904">MISGQGRSNQHCTLSKIKLANRCCYNVASAKGELEKFWSLELLGVKDSPSQTDDELAVKRFNEGITFEDGRYCYSWPWKEDGGKLDCNFGLFVGRLKTSLKRLQKEPELLRAYEKTFDEQLKTGIIEDVTNTQPEGPVYYMSHKAVVQPGKAATEIRIAYDASSKTLKEGHSLNGVLLRGPLLQTNLCGVLFRVRLAPILMTADVEKAFLQIGLRHDQRGAARFIWVKDVTAPVSSTNIRVFRFTRVRFGVISSPILLNGAIQYHLERKTTEFREEIQDNIYVDNVFLTAHQIPAAIEKGHEAKRVFNGSVDWKQVAELLKGQLKHTGPTFLWSDSQATLHWIATAAAVDRLVDNRLAEIRRSSAQFRCVDSGNNAADLATRGFTIAELRQCSQWWEGPSFLQQESRYRPEWTVPRNPIILVIIPSTPAVGDVLECERFSTLNKLKRTTGT</sequence>
<reference evidence="2" key="1">
    <citation type="submission" date="2022-11" db="UniProtKB">
        <authorList>
            <consortium name="WormBaseParasite"/>
        </authorList>
    </citation>
    <scope>IDENTIFICATION</scope>
</reference>
<organism evidence="1 2">
    <name type="scientific">Parascaris univalens</name>
    <name type="common">Nematode worm</name>
    <dbReference type="NCBI Taxonomy" id="6257"/>
    <lineage>
        <taxon>Eukaryota</taxon>
        <taxon>Metazoa</taxon>
        <taxon>Ecdysozoa</taxon>
        <taxon>Nematoda</taxon>
        <taxon>Chromadorea</taxon>
        <taxon>Rhabditida</taxon>
        <taxon>Spirurina</taxon>
        <taxon>Ascaridomorpha</taxon>
        <taxon>Ascaridoidea</taxon>
        <taxon>Ascarididae</taxon>
        <taxon>Parascaris</taxon>
    </lineage>
</organism>
<evidence type="ECO:0000313" key="1">
    <source>
        <dbReference type="Proteomes" id="UP000887569"/>
    </source>
</evidence>
<protein>
    <submittedName>
        <fullName evidence="2">Uncharacterized protein</fullName>
    </submittedName>
</protein>
<dbReference type="PANTHER" id="PTHR47331:SF1">
    <property type="entry name" value="GAG-LIKE PROTEIN"/>
    <property type="match status" value="1"/>
</dbReference>
<dbReference type="WBParaSite" id="PgR013_g115_t01">
    <property type="protein sequence ID" value="PgR013_g115_t01"/>
    <property type="gene ID" value="PgR013_g115"/>
</dbReference>
<evidence type="ECO:0000313" key="2">
    <source>
        <dbReference type="WBParaSite" id="PgR013_g115_t01"/>
    </source>
</evidence>
<dbReference type="SUPFAM" id="SSF56672">
    <property type="entry name" value="DNA/RNA polymerases"/>
    <property type="match status" value="1"/>
</dbReference>
<dbReference type="InterPro" id="IPR043502">
    <property type="entry name" value="DNA/RNA_pol_sf"/>
</dbReference>
<proteinExistence type="predicted"/>
<accession>A0A915ARD8</accession>
<dbReference type="AlphaFoldDB" id="A0A915ARD8"/>
<dbReference type="PANTHER" id="PTHR47331">
    <property type="entry name" value="PHD-TYPE DOMAIN-CONTAINING PROTEIN"/>
    <property type="match status" value="1"/>
</dbReference>
<name>A0A915ARD8_PARUN</name>
<keyword evidence="1" id="KW-1185">Reference proteome</keyword>